<dbReference type="Proteomes" id="UP001595533">
    <property type="component" value="Unassembled WGS sequence"/>
</dbReference>
<dbReference type="Pfam" id="PF04116">
    <property type="entry name" value="FA_hydroxylase"/>
    <property type="match status" value="1"/>
</dbReference>
<feature type="transmembrane region" description="Helical" evidence="1">
    <location>
        <begin position="21"/>
        <end position="42"/>
    </location>
</feature>
<feature type="transmembrane region" description="Helical" evidence="1">
    <location>
        <begin position="143"/>
        <end position="163"/>
    </location>
</feature>
<keyword evidence="1" id="KW-0812">Transmembrane</keyword>
<sequence length="221" mass="26742">MDNKQYRKTYRKAHIPDWYVGYLHLGFTVLMSVSIITWGIIQLENVRWYEWSMIPAAFVYANLMEYLGHRYVMHVPRTGLKAIYLRHSKQHHRFFTDQHMPFEGHQDFKVTLFPLLLVIFFFGVFGTPVWFLIHFLLGANMTWLFVIVAVAYFLNYELLHFAYHCREDSWLMKIPGFRRMRQLHLQHHVPELMNRYNFNITYPIGDWLFGTYFSSRDSTNE</sequence>
<gene>
    <name evidence="3" type="ORF">ACFODZ_07030</name>
</gene>
<proteinExistence type="predicted"/>
<feature type="domain" description="Fatty acid hydroxylase" evidence="2">
    <location>
        <begin position="56"/>
        <end position="211"/>
    </location>
</feature>
<dbReference type="InterPro" id="IPR006694">
    <property type="entry name" value="Fatty_acid_hydroxylase"/>
</dbReference>
<keyword evidence="1" id="KW-0472">Membrane</keyword>
<evidence type="ECO:0000259" key="2">
    <source>
        <dbReference type="Pfam" id="PF04116"/>
    </source>
</evidence>
<name>A0ABV7J7U1_9GAMM</name>
<feature type="transmembrane region" description="Helical" evidence="1">
    <location>
        <begin position="110"/>
        <end position="137"/>
    </location>
</feature>
<organism evidence="3 4">
    <name type="scientific">Marinicella sediminis</name>
    <dbReference type="NCBI Taxonomy" id="1792834"/>
    <lineage>
        <taxon>Bacteria</taxon>
        <taxon>Pseudomonadati</taxon>
        <taxon>Pseudomonadota</taxon>
        <taxon>Gammaproteobacteria</taxon>
        <taxon>Lysobacterales</taxon>
        <taxon>Marinicellaceae</taxon>
        <taxon>Marinicella</taxon>
    </lineage>
</organism>
<feature type="transmembrane region" description="Helical" evidence="1">
    <location>
        <begin position="48"/>
        <end position="67"/>
    </location>
</feature>
<accession>A0ABV7J7U1</accession>
<evidence type="ECO:0000313" key="4">
    <source>
        <dbReference type="Proteomes" id="UP001595533"/>
    </source>
</evidence>
<dbReference type="EMBL" id="JBHRTS010000003">
    <property type="protein sequence ID" value="MFC3193989.1"/>
    <property type="molecule type" value="Genomic_DNA"/>
</dbReference>
<evidence type="ECO:0000256" key="1">
    <source>
        <dbReference type="SAM" id="Phobius"/>
    </source>
</evidence>
<protein>
    <submittedName>
        <fullName evidence="3">Sterol desaturase family protein</fullName>
    </submittedName>
</protein>
<comment type="caution">
    <text evidence="3">The sequence shown here is derived from an EMBL/GenBank/DDBJ whole genome shotgun (WGS) entry which is preliminary data.</text>
</comment>
<keyword evidence="4" id="KW-1185">Reference proteome</keyword>
<reference evidence="4" key="1">
    <citation type="journal article" date="2019" name="Int. J. Syst. Evol. Microbiol.">
        <title>The Global Catalogue of Microorganisms (GCM) 10K type strain sequencing project: providing services to taxonomists for standard genome sequencing and annotation.</title>
        <authorList>
            <consortium name="The Broad Institute Genomics Platform"/>
            <consortium name="The Broad Institute Genome Sequencing Center for Infectious Disease"/>
            <person name="Wu L."/>
            <person name="Ma J."/>
        </authorList>
    </citation>
    <scope>NUCLEOTIDE SEQUENCE [LARGE SCALE GENOMIC DNA]</scope>
    <source>
        <strain evidence="4">KCTC 42953</strain>
    </source>
</reference>
<keyword evidence="1" id="KW-1133">Transmembrane helix</keyword>
<dbReference type="RefSeq" id="WP_077412137.1">
    <property type="nucleotide sequence ID" value="NZ_JBHRTS010000003.1"/>
</dbReference>
<evidence type="ECO:0000313" key="3">
    <source>
        <dbReference type="EMBL" id="MFC3193989.1"/>
    </source>
</evidence>